<gene>
    <name evidence="7" type="ORF">RND81_14G091000</name>
</gene>
<dbReference type="Pfam" id="PF03168">
    <property type="entry name" value="LEA_2"/>
    <property type="match status" value="1"/>
</dbReference>
<reference evidence="7" key="1">
    <citation type="submission" date="2024-03" db="EMBL/GenBank/DDBJ databases">
        <title>WGS assembly of Saponaria officinalis var. Norfolk2.</title>
        <authorList>
            <person name="Jenkins J."/>
            <person name="Shu S."/>
            <person name="Grimwood J."/>
            <person name="Barry K."/>
            <person name="Goodstein D."/>
            <person name="Schmutz J."/>
            <person name="Leebens-Mack J."/>
            <person name="Osbourn A."/>
        </authorList>
    </citation>
    <scope>NUCLEOTIDE SEQUENCE [LARGE SCALE GENOMIC DNA]</scope>
    <source>
        <strain evidence="7">JIC</strain>
    </source>
</reference>
<feature type="transmembrane region" description="Helical" evidence="5">
    <location>
        <begin position="29"/>
        <end position="48"/>
    </location>
</feature>
<evidence type="ECO:0000313" key="8">
    <source>
        <dbReference type="Proteomes" id="UP001443914"/>
    </source>
</evidence>
<protein>
    <recommendedName>
        <fullName evidence="6">Late embryogenesis abundant protein LEA-2 subgroup domain-containing protein</fullName>
    </recommendedName>
</protein>
<comment type="caution">
    <text evidence="7">The sequence shown here is derived from an EMBL/GenBank/DDBJ whole genome shotgun (WGS) entry which is preliminary data.</text>
</comment>
<proteinExistence type="predicted"/>
<name>A0AAW1GVT2_SAPOF</name>
<dbReference type="PANTHER" id="PTHR31415">
    <property type="entry name" value="OS05G0367900 PROTEIN"/>
    <property type="match status" value="1"/>
</dbReference>
<evidence type="ECO:0000256" key="2">
    <source>
        <dbReference type="ARBA" id="ARBA00022692"/>
    </source>
</evidence>
<dbReference type="AlphaFoldDB" id="A0AAW1GVT2"/>
<keyword evidence="3 5" id="KW-1133">Transmembrane helix</keyword>
<dbReference type="PANTHER" id="PTHR31415:SF20">
    <property type="entry name" value="NDR1_HIN1-LIKE PROTEIN 26"/>
    <property type="match status" value="1"/>
</dbReference>
<dbReference type="GO" id="GO:0005886">
    <property type="term" value="C:plasma membrane"/>
    <property type="evidence" value="ECO:0007669"/>
    <property type="project" value="TreeGrafter"/>
</dbReference>
<accession>A0AAW1GVT2</accession>
<evidence type="ECO:0000256" key="4">
    <source>
        <dbReference type="ARBA" id="ARBA00023136"/>
    </source>
</evidence>
<dbReference type="EMBL" id="JBDFQZ010000014">
    <property type="protein sequence ID" value="KAK9665109.1"/>
    <property type="molecule type" value="Genomic_DNA"/>
</dbReference>
<keyword evidence="8" id="KW-1185">Reference proteome</keyword>
<evidence type="ECO:0000256" key="3">
    <source>
        <dbReference type="ARBA" id="ARBA00022989"/>
    </source>
</evidence>
<dbReference type="InterPro" id="IPR004864">
    <property type="entry name" value="LEA_2"/>
</dbReference>
<comment type="subcellular location">
    <subcellularLocation>
        <location evidence="1">Membrane</location>
        <topology evidence="1">Single-pass membrane protein</topology>
    </subcellularLocation>
</comment>
<evidence type="ECO:0000256" key="5">
    <source>
        <dbReference type="SAM" id="Phobius"/>
    </source>
</evidence>
<keyword evidence="4 5" id="KW-0472">Membrane</keyword>
<dbReference type="GO" id="GO:0009506">
    <property type="term" value="C:plasmodesma"/>
    <property type="evidence" value="ECO:0007669"/>
    <property type="project" value="TreeGrafter"/>
</dbReference>
<evidence type="ECO:0000259" key="6">
    <source>
        <dbReference type="Pfam" id="PF03168"/>
    </source>
</evidence>
<dbReference type="InterPro" id="IPR044839">
    <property type="entry name" value="NDR1-like"/>
</dbReference>
<dbReference type="GO" id="GO:0098542">
    <property type="term" value="P:defense response to other organism"/>
    <property type="evidence" value="ECO:0007669"/>
    <property type="project" value="InterPro"/>
</dbReference>
<sequence>MSQIDIRSPKHCAKKGFNLNFLNKKLFKILLTLTLSIISLILLLWFILHPSKPQFILHEININQLNFSSTHLVNSSIEITLESRNPNQRVGIYYDELHAQATYKRQQITLDTSIPTFYQGQQDSDLLSASLIGDDLPVAQSLGYDLGRDQATGKLVLMVKIDGKIRWKVATWVSGRYRINVNCVAILSIGPLNNNNPTNTLSSKQGTQCSTNI</sequence>
<dbReference type="Proteomes" id="UP001443914">
    <property type="component" value="Unassembled WGS sequence"/>
</dbReference>
<feature type="domain" description="Late embryogenesis abundant protein LEA-2 subgroup" evidence="6">
    <location>
        <begin position="80"/>
        <end position="183"/>
    </location>
</feature>
<keyword evidence="2 5" id="KW-0812">Transmembrane</keyword>
<evidence type="ECO:0000256" key="1">
    <source>
        <dbReference type="ARBA" id="ARBA00004167"/>
    </source>
</evidence>
<evidence type="ECO:0000313" key="7">
    <source>
        <dbReference type="EMBL" id="KAK9665109.1"/>
    </source>
</evidence>
<organism evidence="7 8">
    <name type="scientific">Saponaria officinalis</name>
    <name type="common">Common soapwort</name>
    <name type="synonym">Lychnis saponaria</name>
    <dbReference type="NCBI Taxonomy" id="3572"/>
    <lineage>
        <taxon>Eukaryota</taxon>
        <taxon>Viridiplantae</taxon>
        <taxon>Streptophyta</taxon>
        <taxon>Embryophyta</taxon>
        <taxon>Tracheophyta</taxon>
        <taxon>Spermatophyta</taxon>
        <taxon>Magnoliopsida</taxon>
        <taxon>eudicotyledons</taxon>
        <taxon>Gunneridae</taxon>
        <taxon>Pentapetalae</taxon>
        <taxon>Caryophyllales</taxon>
        <taxon>Caryophyllaceae</taxon>
        <taxon>Caryophylleae</taxon>
        <taxon>Saponaria</taxon>
    </lineage>
</organism>